<reference evidence="3" key="1">
    <citation type="journal article" date="2023" name="Commun. Biol.">
        <title>Genome analysis of Parmales, the sister group of diatoms, reveals the evolutionary specialization of diatoms from phago-mixotrophs to photoautotrophs.</title>
        <authorList>
            <person name="Ban H."/>
            <person name="Sato S."/>
            <person name="Yoshikawa S."/>
            <person name="Yamada K."/>
            <person name="Nakamura Y."/>
            <person name="Ichinomiya M."/>
            <person name="Sato N."/>
            <person name="Blanc-Mathieu R."/>
            <person name="Endo H."/>
            <person name="Kuwata A."/>
            <person name="Ogata H."/>
        </authorList>
    </citation>
    <scope>NUCLEOTIDE SEQUENCE [LARGE SCALE GENOMIC DNA]</scope>
</reference>
<accession>A0A9W7DUR6</accession>
<comment type="caution">
    <text evidence="2">The sequence shown here is derived from an EMBL/GenBank/DDBJ whole genome shotgun (WGS) entry which is preliminary data.</text>
</comment>
<evidence type="ECO:0000313" key="2">
    <source>
        <dbReference type="EMBL" id="GMH51463.1"/>
    </source>
</evidence>
<evidence type="ECO:0000256" key="1">
    <source>
        <dbReference type="SAM" id="Coils"/>
    </source>
</evidence>
<proteinExistence type="predicted"/>
<gene>
    <name evidence="2" type="ORF">TL16_g01017</name>
</gene>
<sequence>MFIATNYFIDSITDIIISQSVVRGYIVRCDPASFKESLIAAQMEVEREELIAAAKDAREKEEEAERRAIEVLEFEKVRKKERSCELIKYDSNPFFRRLQPSERPRCSSPSRAATGPGSIRFWRQSLNRSMSVEVRN</sequence>
<dbReference type="Proteomes" id="UP001162640">
    <property type="component" value="Unassembled WGS sequence"/>
</dbReference>
<dbReference type="AlphaFoldDB" id="A0A9W7DUR6"/>
<dbReference type="EMBL" id="BLQM01000021">
    <property type="protein sequence ID" value="GMH51463.1"/>
    <property type="molecule type" value="Genomic_DNA"/>
</dbReference>
<organism evidence="2 3">
    <name type="scientific">Triparma laevis f. inornata</name>
    <dbReference type="NCBI Taxonomy" id="1714386"/>
    <lineage>
        <taxon>Eukaryota</taxon>
        <taxon>Sar</taxon>
        <taxon>Stramenopiles</taxon>
        <taxon>Ochrophyta</taxon>
        <taxon>Bolidophyceae</taxon>
        <taxon>Parmales</taxon>
        <taxon>Triparmaceae</taxon>
        <taxon>Triparma</taxon>
    </lineage>
</organism>
<protein>
    <submittedName>
        <fullName evidence="2">Uncharacterized protein</fullName>
    </submittedName>
</protein>
<feature type="coiled-coil region" evidence="1">
    <location>
        <begin position="40"/>
        <end position="67"/>
    </location>
</feature>
<name>A0A9W7DUR6_9STRA</name>
<evidence type="ECO:0000313" key="3">
    <source>
        <dbReference type="Proteomes" id="UP001162640"/>
    </source>
</evidence>
<keyword evidence="1" id="KW-0175">Coiled coil</keyword>